<organism evidence="1">
    <name type="scientific">Marseillevirus LCMAC202</name>
    <dbReference type="NCBI Taxonomy" id="2506606"/>
    <lineage>
        <taxon>Viruses</taxon>
        <taxon>Varidnaviria</taxon>
        <taxon>Bamfordvirae</taxon>
        <taxon>Nucleocytoviricota</taxon>
        <taxon>Megaviricetes</taxon>
        <taxon>Pimascovirales</taxon>
        <taxon>Pimascovirales incertae sedis</taxon>
        <taxon>Marseilleviridae</taxon>
    </lineage>
</organism>
<name>A0A481YYQ0_9VIRU</name>
<sequence length="96" mass="9774">MVYFASNATAPALTAGGPQTYQNPYYKTQCGCGSGRTQVTMQPTGVREGFNTQEGMKGDVPQGALQLGGGGAPMCTLTATAPPAGCCHPAPLHLTI</sequence>
<reference evidence="1" key="1">
    <citation type="journal article" date="2019" name="MBio">
        <title>Virus Genomes from Deep Sea Sediments Expand the Ocean Megavirome and Support Independent Origins of Viral Gigantism.</title>
        <authorList>
            <person name="Backstrom D."/>
            <person name="Yutin N."/>
            <person name="Jorgensen S.L."/>
            <person name="Dharamshi J."/>
            <person name="Homa F."/>
            <person name="Zaremba-Niedwiedzka K."/>
            <person name="Spang A."/>
            <person name="Wolf Y.I."/>
            <person name="Koonin E.V."/>
            <person name="Ettema T.J."/>
        </authorList>
    </citation>
    <scope>NUCLEOTIDE SEQUENCE</scope>
</reference>
<gene>
    <name evidence="1" type="ORF">LCMAC202_00100</name>
</gene>
<dbReference type="EMBL" id="MK500369">
    <property type="protein sequence ID" value="QBK87674.1"/>
    <property type="molecule type" value="Genomic_DNA"/>
</dbReference>
<proteinExistence type="predicted"/>
<evidence type="ECO:0000313" key="1">
    <source>
        <dbReference type="EMBL" id="QBK87674.1"/>
    </source>
</evidence>
<accession>A0A481YYQ0</accession>
<protein>
    <submittedName>
        <fullName evidence="1">Uncharacterized protein</fullName>
    </submittedName>
</protein>